<dbReference type="Proteomes" id="UP000006327">
    <property type="component" value="Unassembled WGS sequence"/>
</dbReference>
<evidence type="ECO:0000313" key="1">
    <source>
        <dbReference type="EMBL" id="GAC20234.1"/>
    </source>
</evidence>
<comment type="caution">
    <text evidence="1">The sequence shown here is derived from an EMBL/GenBank/DDBJ whole genome shotgun (WGS) entry which is preliminary data.</text>
</comment>
<dbReference type="EMBL" id="BAEO01000050">
    <property type="protein sequence ID" value="GAC20234.1"/>
    <property type="molecule type" value="Genomic_DNA"/>
</dbReference>
<dbReference type="AlphaFoldDB" id="K6XHV3"/>
<reference evidence="1 2" key="1">
    <citation type="journal article" date="2017" name="Antonie Van Leeuwenhoek">
        <title>Rhizobium rhizosphaerae sp. nov., a novel species isolated from rice rhizosphere.</title>
        <authorList>
            <person name="Zhao J.J."/>
            <person name="Zhang J."/>
            <person name="Zhang R.J."/>
            <person name="Zhang C.W."/>
            <person name="Yin H.Q."/>
            <person name="Zhang X.X."/>
        </authorList>
    </citation>
    <scope>NUCLEOTIDE SEQUENCE [LARGE SCALE GENOMIC DNA]</scope>
    <source>
        <strain evidence="1 2">BSs20135</strain>
    </source>
</reference>
<dbReference type="STRING" id="493475.GARC_3275"/>
<accession>K6XHV3</accession>
<proteinExistence type="predicted"/>
<keyword evidence="2" id="KW-1185">Reference proteome</keyword>
<organism evidence="1 2">
    <name type="scientific">Paraglaciecola arctica BSs20135</name>
    <dbReference type="NCBI Taxonomy" id="493475"/>
    <lineage>
        <taxon>Bacteria</taxon>
        <taxon>Pseudomonadati</taxon>
        <taxon>Pseudomonadota</taxon>
        <taxon>Gammaproteobacteria</taxon>
        <taxon>Alteromonadales</taxon>
        <taxon>Alteromonadaceae</taxon>
        <taxon>Paraglaciecola</taxon>
    </lineage>
</organism>
<protein>
    <submittedName>
        <fullName evidence="1">Uncharacterized protein</fullName>
    </submittedName>
</protein>
<sequence>MLEDIRFAAYKSMVLGSDRFIVEVEALTSKRLTEGKRGRSVGRRRVKNNA</sequence>
<evidence type="ECO:0000313" key="2">
    <source>
        <dbReference type="Proteomes" id="UP000006327"/>
    </source>
</evidence>
<name>K6XHV3_9ALTE</name>
<gene>
    <name evidence="1" type="ORF">GARC_3275</name>
</gene>